<dbReference type="InterPro" id="IPR046174">
    <property type="entry name" value="DUF6176"/>
</dbReference>
<dbReference type="Proteomes" id="UP000016637">
    <property type="component" value="Unassembled WGS sequence"/>
</dbReference>
<dbReference type="AlphaFoldDB" id="U2QVJ8"/>
<dbReference type="eggNOG" id="ENOG5032TKW">
    <property type="taxonomic scope" value="Bacteria"/>
</dbReference>
<comment type="caution">
    <text evidence="1">The sequence shown here is derived from an EMBL/GenBank/DDBJ whole genome shotgun (WGS) entry which is preliminary data.</text>
</comment>
<dbReference type="EMBL" id="AWVP01000005">
    <property type="protein sequence ID" value="ERK60561.1"/>
    <property type="molecule type" value="Genomic_DNA"/>
</dbReference>
<dbReference type="Pfam" id="PF19673">
    <property type="entry name" value="DUF6176"/>
    <property type="match status" value="1"/>
</dbReference>
<accession>U2QVJ8</accession>
<protein>
    <submittedName>
        <fullName evidence="1">Uncharacterized protein</fullName>
    </submittedName>
</protein>
<evidence type="ECO:0000313" key="2">
    <source>
        <dbReference type="Proteomes" id="UP000016637"/>
    </source>
</evidence>
<evidence type="ECO:0000313" key="1">
    <source>
        <dbReference type="EMBL" id="ERK60561.1"/>
    </source>
</evidence>
<name>U2QVJ8_9BACL</name>
<organism evidence="1 2">
    <name type="scientific">Gemella bergeri ATCC 700627</name>
    <dbReference type="NCBI Taxonomy" id="1321820"/>
    <lineage>
        <taxon>Bacteria</taxon>
        <taxon>Bacillati</taxon>
        <taxon>Bacillota</taxon>
        <taxon>Bacilli</taxon>
        <taxon>Bacillales</taxon>
        <taxon>Gemellaceae</taxon>
        <taxon>Gemella</taxon>
    </lineage>
</organism>
<dbReference type="HOGENOM" id="CLU_168211_0_0_9"/>
<sequence length="127" mass="14948">MKGIYMKTINKLNVELTRFKVKDGKSKTVDEWLDFLNDNMQNVLLTLEREQMYVETIFRETLNGTEYLYWYSIQGEDGEPVETSENAIDKQHLKYWKECIDPSYPAVDLTTAVVMIPKNITKVMKKL</sequence>
<reference evidence="1 2" key="1">
    <citation type="submission" date="2013-08" db="EMBL/GenBank/DDBJ databases">
        <authorList>
            <person name="Weinstock G."/>
            <person name="Sodergren E."/>
            <person name="Wylie T."/>
            <person name="Fulton L."/>
            <person name="Fulton R."/>
            <person name="Fronick C."/>
            <person name="O'Laughlin M."/>
            <person name="Godfrey J."/>
            <person name="Miner T."/>
            <person name="Herter B."/>
            <person name="Appelbaum E."/>
            <person name="Cordes M."/>
            <person name="Lek S."/>
            <person name="Wollam A."/>
            <person name="Pepin K.H."/>
            <person name="Palsikar V.B."/>
            <person name="Mitreva M."/>
            <person name="Wilson R.K."/>
        </authorList>
    </citation>
    <scope>NUCLEOTIDE SEQUENCE [LARGE SCALE GENOMIC DNA]</scope>
    <source>
        <strain evidence="1 2">ATCC 700627</strain>
    </source>
</reference>
<keyword evidence="2" id="KW-1185">Reference proteome</keyword>
<proteinExistence type="predicted"/>
<dbReference type="PATRIC" id="fig|1321820.3.peg.82"/>
<gene>
    <name evidence="1" type="ORF">HMPREF1983_00083</name>
</gene>